<dbReference type="AlphaFoldDB" id="A0A562NPD1"/>
<comment type="caution">
    <text evidence="1">The sequence shown here is derived from an EMBL/GenBank/DDBJ whole genome shotgun (WGS) entry which is preliminary data.</text>
</comment>
<sequence length="39" mass="4514">MMNECAVVVTRRELDPCYTRGEIFFGVQEPIAEIRIDPD</sequence>
<keyword evidence="2" id="KW-1185">Reference proteome</keyword>
<protein>
    <submittedName>
        <fullName evidence="1">Uncharacterized protein</fullName>
    </submittedName>
</protein>
<dbReference type="EMBL" id="VLKT01000023">
    <property type="protein sequence ID" value="TWI34057.1"/>
    <property type="molecule type" value="Genomic_DNA"/>
</dbReference>
<name>A0A562NPD1_9HYPH</name>
<reference evidence="1 2" key="1">
    <citation type="journal article" date="2015" name="Stand. Genomic Sci.">
        <title>Genomic Encyclopedia of Bacterial and Archaeal Type Strains, Phase III: the genomes of soil and plant-associated and newly described type strains.</title>
        <authorList>
            <person name="Whitman W.B."/>
            <person name="Woyke T."/>
            <person name="Klenk H.P."/>
            <person name="Zhou Y."/>
            <person name="Lilburn T.G."/>
            <person name="Beck B.J."/>
            <person name="De Vos P."/>
            <person name="Vandamme P."/>
            <person name="Eisen J.A."/>
            <person name="Garrity G."/>
            <person name="Hugenholtz P."/>
            <person name="Kyrpides N.C."/>
        </authorList>
    </citation>
    <scope>NUCLEOTIDE SEQUENCE [LARGE SCALE GENOMIC DNA]</scope>
    <source>
        <strain evidence="1 2">CGMCC 1.2546</strain>
    </source>
</reference>
<accession>A0A562NPD1</accession>
<proteinExistence type="predicted"/>
<dbReference type="Proteomes" id="UP000317122">
    <property type="component" value="Unassembled WGS sequence"/>
</dbReference>
<evidence type="ECO:0000313" key="2">
    <source>
        <dbReference type="Proteomes" id="UP000317122"/>
    </source>
</evidence>
<evidence type="ECO:0000313" key="1">
    <source>
        <dbReference type="EMBL" id="TWI34057.1"/>
    </source>
</evidence>
<gene>
    <name evidence="1" type="ORF">IQ26_03815</name>
</gene>
<organism evidence="1 2">
    <name type="scientific">Mesorhizobium tianshanense</name>
    <dbReference type="NCBI Taxonomy" id="39844"/>
    <lineage>
        <taxon>Bacteria</taxon>
        <taxon>Pseudomonadati</taxon>
        <taxon>Pseudomonadota</taxon>
        <taxon>Alphaproteobacteria</taxon>
        <taxon>Hyphomicrobiales</taxon>
        <taxon>Phyllobacteriaceae</taxon>
        <taxon>Mesorhizobium</taxon>
    </lineage>
</organism>